<evidence type="ECO:0000313" key="3">
    <source>
        <dbReference type="Proteomes" id="UP000308149"/>
    </source>
</evidence>
<dbReference type="InterPro" id="IPR007298">
    <property type="entry name" value="Cu-R_lipoprotein_NlpE"/>
</dbReference>
<evidence type="ECO:0000313" key="2">
    <source>
        <dbReference type="EMBL" id="QDA58476.1"/>
    </source>
</evidence>
<accession>A0A5B7ZV95</accession>
<reference evidence="2 3" key="1">
    <citation type="submission" date="2019-06" db="EMBL/GenBank/DDBJ databases">
        <title>Thermomonas aquatica sp. nov., isolated from an industrial wastewater treatment plant.</title>
        <authorList>
            <person name="Jeon J.H."/>
            <person name="Park D.-S."/>
        </authorList>
    </citation>
    <scope>NUCLEOTIDE SEQUENCE [LARGE SCALE GENOMIC DNA]</scope>
    <source>
        <strain evidence="2 3">SY21</strain>
    </source>
</reference>
<dbReference type="AlphaFoldDB" id="A0A5B7ZV95"/>
<dbReference type="Pfam" id="PF04170">
    <property type="entry name" value="NlpE"/>
    <property type="match status" value="1"/>
</dbReference>
<evidence type="ECO:0000256" key="1">
    <source>
        <dbReference type="SAM" id="MobiDB-lite"/>
    </source>
</evidence>
<protein>
    <submittedName>
        <fullName evidence="2">Copper resistance protein NlpE</fullName>
    </submittedName>
</protein>
<feature type="region of interest" description="Disordered" evidence="1">
    <location>
        <begin position="24"/>
        <end position="67"/>
    </location>
</feature>
<proteinExistence type="predicted"/>
<organism evidence="2 3">
    <name type="scientific">Thermomonas aquatica</name>
    <dbReference type="NCBI Taxonomy" id="2202149"/>
    <lineage>
        <taxon>Bacteria</taxon>
        <taxon>Pseudomonadati</taxon>
        <taxon>Pseudomonadota</taxon>
        <taxon>Gammaproteobacteria</taxon>
        <taxon>Lysobacterales</taxon>
        <taxon>Lysobacteraceae</taxon>
        <taxon>Thermomonas</taxon>
    </lineage>
</organism>
<feature type="compositionally biased region" description="Low complexity" evidence="1">
    <location>
        <begin position="46"/>
        <end position="57"/>
    </location>
</feature>
<feature type="compositionally biased region" description="Basic and acidic residues" evidence="1">
    <location>
        <begin position="58"/>
        <end position="67"/>
    </location>
</feature>
<sequence>MRCGARSYPDPRWRGCRGECHEPDPLSRPCRAGRQSRRRRIRRADAGAGPVRRLGARAGERGRRGDARQYSVLPLRRLRLRRPPGDAARPLRAPGLLPLRPPRGLLRSRPSAAWQCLRLQPQPRLSGHRPAQHEVRQARQVQARVLRRPLRPRWTVRLRRPPRAWLPGWPPLARSRRLIPRGIADGMRRTAPGGAVRSPAPAGLRHNRRMLRIPLLLLSATGLLAGCGPAAPTGGSGAAAPAPGSAMEFRGERPCADCNGIEAWLRLERRAGKQPYRLVEDYRGEDHDRRYDDEGEWLAEGDLLRLHSRDGGERVYARLADGALQARDAHGQALPAAADDVLVPVAFDAGR</sequence>
<dbReference type="EMBL" id="CP040871">
    <property type="protein sequence ID" value="QDA58476.1"/>
    <property type="molecule type" value="Genomic_DNA"/>
</dbReference>
<name>A0A5B7ZV95_9GAMM</name>
<dbReference type="OrthoDB" id="5348860at2"/>
<dbReference type="Proteomes" id="UP000308149">
    <property type="component" value="Chromosome"/>
</dbReference>
<gene>
    <name evidence="2" type="ORF">FHQ07_07160</name>
</gene>
<dbReference type="KEGG" id="thes:FHQ07_07160"/>
<keyword evidence="3" id="KW-1185">Reference proteome</keyword>
<dbReference type="Gene3D" id="2.40.128.640">
    <property type="match status" value="1"/>
</dbReference>